<name>A0A438C321_VITVI</name>
<reference evidence="3 4" key="1">
    <citation type="journal article" date="2018" name="PLoS Genet.">
        <title>Population sequencing reveals clonal diversity and ancestral inbreeding in the grapevine cultivar Chardonnay.</title>
        <authorList>
            <person name="Roach M.J."/>
            <person name="Johnson D.L."/>
            <person name="Bohlmann J."/>
            <person name="van Vuuren H.J."/>
            <person name="Jones S.J."/>
            <person name="Pretorius I.S."/>
            <person name="Schmidt S.A."/>
            <person name="Borneman A.R."/>
        </authorList>
    </citation>
    <scope>NUCLEOTIDE SEQUENCE [LARGE SCALE GENOMIC DNA]</scope>
    <source>
        <strain evidence="4">cv. Chardonnay</strain>
        <tissue evidence="3">Leaf</tissue>
    </source>
</reference>
<dbReference type="InterPro" id="IPR008942">
    <property type="entry name" value="ENTH_VHS"/>
</dbReference>
<feature type="domain" description="VHS" evidence="2">
    <location>
        <begin position="9"/>
        <end position="33"/>
    </location>
</feature>
<dbReference type="PANTHER" id="PTHR45898:SF4">
    <property type="entry name" value="TARGET OF MYB PROTEIN 1"/>
    <property type="match status" value="1"/>
</dbReference>
<dbReference type="AlphaFoldDB" id="A0A438C321"/>
<dbReference type="InterPro" id="IPR002014">
    <property type="entry name" value="VHS_dom"/>
</dbReference>
<proteinExistence type="inferred from homology"/>
<dbReference type="GO" id="GO:0043328">
    <property type="term" value="P:protein transport to vacuole involved in ubiquitin-dependent protein catabolic process via the multivesicular body sorting pathway"/>
    <property type="evidence" value="ECO:0007669"/>
    <property type="project" value="InterPro"/>
</dbReference>
<evidence type="ECO:0000259" key="2">
    <source>
        <dbReference type="PROSITE" id="PS50179"/>
    </source>
</evidence>
<dbReference type="Gene3D" id="1.25.40.90">
    <property type="match status" value="2"/>
</dbReference>
<sequence>MVNSMVERATSDMLIGPDWAMNIEICDMLNHDPGYIFICAFFQTLENLLIESREWRLNISGLSFESLRGLEATRLEYSLSEEEVFIALSDVGKDKAPSPDGYTMTFWLFSLEIVKEEVMGFFRDFHERGRFVKSLNAVFLVLNPKKGLRINLDKRKLIPVGNVDDEMTWPWSWVVRLVRLRLEQIQRDFLKDSGAFVQKPHLLSGVDTLPMKERHFGSKLLVRSMVKMKGSGFLVRQAKDVVKGIKKRIGSKNPKVQLLALTVSSTKT</sequence>
<dbReference type="GO" id="GO:0043130">
    <property type="term" value="F:ubiquitin binding"/>
    <property type="evidence" value="ECO:0007669"/>
    <property type="project" value="InterPro"/>
</dbReference>
<dbReference type="InterPro" id="IPR044836">
    <property type="entry name" value="TOL_plant"/>
</dbReference>
<comment type="caution">
    <text evidence="3">The sequence shown here is derived from an EMBL/GenBank/DDBJ whole genome shotgun (WGS) entry which is preliminary data.</text>
</comment>
<evidence type="ECO:0000313" key="3">
    <source>
        <dbReference type="EMBL" id="RVW17306.1"/>
    </source>
</evidence>
<dbReference type="EMBL" id="QGNW01002579">
    <property type="protein sequence ID" value="RVW17306.1"/>
    <property type="molecule type" value="Genomic_DNA"/>
</dbReference>
<dbReference type="PROSITE" id="PS50179">
    <property type="entry name" value="VHS"/>
    <property type="match status" value="2"/>
</dbReference>
<evidence type="ECO:0000313" key="4">
    <source>
        <dbReference type="Proteomes" id="UP000288805"/>
    </source>
</evidence>
<accession>A0A438C321</accession>
<organism evidence="3 4">
    <name type="scientific">Vitis vinifera</name>
    <name type="common">Grape</name>
    <dbReference type="NCBI Taxonomy" id="29760"/>
    <lineage>
        <taxon>Eukaryota</taxon>
        <taxon>Viridiplantae</taxon>
        <taxon>Streptophyta</taxon>
        <taxon>Embryophyta</taxon>
        <taxon>Tracheophyta</taxon>
        <taxon>Spermatophyta</taxon>
        <taxon>Magnoliopsida</taxon>
        <taxon>eudicotyledons</taxon>
        <taxon>Gunneridae</taxon>
        <taxon>Pentapetalae</taxon>
        <taxon>rosids</taxon>
        <taxon>Vitales</taxon>
        <taxon>Vitaceae</taxon>
        <taxon>Viteae</taxon>
        <taxon>Vitis</taxon>
    </lineage>
</organism>
<evidence type="ECO:0000256" key="1">
    <source>
        <dbReference type="ARBA" id="ARBA00007708"/>
    </source>
</evidence>
<gene>
    <name evidence="3" type="primary">TOL9_0</name>
    <name evidence="3" type="ORF">CK203_069265</name>
</gene>
<protein>
    <submittedName>
        <fullName evidence="3">TOM1-like protein 9</fullName>
    </submittedName>
</protein>
<dbReference type="PANTHER" id="PTHR45898">
    <property type="entry name" value="TOM1-LIKE PROTEIN"/>
    <property type="match status" value="1"/>
</dbReference>
<dbReference type="SUPFAM" id="SSF48464">
    <property type="entry name" value="ENTH/VHS domain"/>
    <property type="match status" value="2"/>
</dbReference>
<comment type="similarity">
    <text evidence="1">Belongs to the TOM1 family.</text>
</comment>
<dbReference type="GO" id="GO:0035091">
    <property type="term" value="F:phosphatidylinositol binding"/>
    <property type="evidence" value="ECO:0007669"/>
    <property type="project" value="InterPro"/>
</dbReference>
<feature type="domain" description="VHS" evidence="2">
    <location>
        <begin position="206"/>
        <end position="268"/>
    </location>
</feature>
<dbReference type="Proteomes" id="UP000288805">
    <property type="component" value="Unassembled WGS sequence"/>
</dbReference>